<dbReference type="AlphaFoldDB" id="A0AAV7WJV8"/>
<feature type="compositionally biased region" description="Polar residues" evidence="1">
    <location>
        <begin position="45"/>
        <end position="58"/>
    </location>
</feature>
<feature type="region of interest" description="Disordered" evidence="1">
    <location>
        <begin position="38"/>
        <end position="101"/>
    </location>
</feature>
<accession>A0AAV7WJV8</accession>
<gene>
    <name evidence="2" type="ORF">NDU88_001101</name>
</gene>
<dbReference type="Proteomes" id="UP001066276">
    <property type="component" value="Chromosome 1_1"/>
</dbReference>
<name>A0AAV7WJV8_PLEWA</name>
<evidence type="ECO:0000313" key="2">
    <source>
        <dbReference type="EMBL" id="KAJ1213464.1"/>
    </source>
</evidence>
<sequence length="229" mass="25214">MRSGSDAVIITRSKTYLPWRGCQGISGLRLDAGSFRAATQRGEPGQSNTSGASSQDDVMNSLRRVSTRHRQDSEKVGRQGGCSDSQQEEDVTPPVQADPEEPLTKSIAGMIRDLAVEVSGSFETSNTNQKEISGLCKALRQTFADLAERTAALEINVCDLRRATEDNREAIQQVKVGEVQLKLEKMENKLRRNNLRFLKVPEGLEGGDLKGLVVRLIKQGVQVEDEEED</sequence>
<comment type="caution">
    <text evidence="2">The sequence shown here is derived from an EMBL/GenBank/DDBJ whole genome shotgun (WGS) entry which is preliminary data.</text>
</comment>
<keyword evidence="3" id="KW-1185">Reference proteome</keyword>
<protein>
    <submittedName>
        <fullName evidence="2">Uncharacterized protein</fullName>
    </submittedName>
</protein>
<reference evidence="2" key="1">
    <citation type="journal article" date="2022" name="bioRxiv">
        <title>Sequencing and chromosome-scale assembly of the giantPleurodeles waltlgenome.</title>
        <authorList>
            <person name="Brown T."/>
            <person name="Elewa A."/>
            <person name="Iarovenko S."/>
            <person name="Subramanian E."/>
            <person name="Araus A.J."/>
            <person name="Petzold A."/>
            <person name="Susuki M."/>
            <person name="Suzuki K.-i.T."/>
            <person name="Hayashi T."/>
            <person name="Toyoda A."/>
            <person name="Oliveira C."/>
            <person name="Osipova E."/>
            <person name="Leigh N.D."/>
            <person name="Simon A."/>
            <person name="Yun M.H."/>
        </authorList>
    </citation>
    <scope>NUCLEOTIDE SEQUENCE</scope>
    <source>
        <strain evidence="2">20211129_DDA</strain>
        <tissue evidence="2">Liver</tissue>
    </source>
</reference>
<organism evidence="2 3">
    <name type="scientific">Pleurodeles waltl</name>
    <name type="common">Iberian ribbed newt</name>
    <dbReference type="NCBI Taxonomy" id="8319"/>
    <lineage>
        <taxon>Eukaryota</taxon>
        <taxon>Metazoa</taxon>
        <taxon>Chordata</taxon>
        <taxon>Craniata</taxon>
        <taxon>Vertebrata</taxon>
        <taxon>Euteleostomi</taxon>
        <taxon>Amphibia</taxon>
        <taxon>Batrachia</taxon>
        <taxon>Caudata</taxon>
        <taxon>Salamandroidea</taxon>
        <taxon>Salamandridae</taxon>
        <taxon>Pleurodelinae</taxon>
        <taxon>Pleurodeles</taxon>
    </lineage>
</organism>
<evidence type="ECO:0000256" key="1">
    <source>
        <dbReference type="SAM" id="MobiDB-lite"/>
    </source>
</evidence>
<evidence type="ECO:0000313" key="3">
    <source>
        <dbReference type="Proteomes" id="UP001066276"/>
    </source>
</evidence>
<proteinExistence type="predicted"/>
<dbReference type="EMBL" id="JANPWB010000001">
    <property type="protein sequence ID" value="KAJ1213464.1"/>
    <property type="molecule type" value="Genomic_DNA"/>
</dbReference>